<reference evidence="1" key="2">
    <citation type="submission" date="2011-02" db="EMBL/GenBank/DDBJ databases">
        <authorList>
            <person name="MacLean D."/>
        </authorList>
    </citation>
    <scope>NUCLEOTIDE SEQUENCE</scope>
</reference>
<gene>
    <name evidence="1" type="primary">AlNc14C632G12300</name>
    <name evidence="1" type="ORF">ALNC14_138310</name>
</gene>
<dbReference type="EMBL" id="FR824637">
    <property type="protein sequence ID" value="CCA27687.1"/>
    <property type="molecule type" value="Genomic_DNA"/>
</dbReference>
<sequence length="160" mass="18442">MVSVQGEGAFILLFELKKYVPERMWEYCFFENAFGICDDTRMLFHLTKNATCMKIPMGCTDVYLMSKCPSPQATTDATARHLEAFLLAHKCFPLAERHSKAINSCFYRSYSIQQRGCEMFRSSVIEKSLWDSPLAKPPQHESIEMNHSRFLGFEASYRGL</sequence>
<dbReference type="AlphaFoldDB" id="F0X1J7"/>
<accession>F0X1J7</accession>
<dbReference type="HOGENOM" id="CLU_1655393_0_0_1"/>
<evidence type="ECO:0000313" key="1">
    <source>
        <dbReference type="EMBL" id="CCA27687.1"/>
    </source>
</evidence>
<organism evidence="1">
    <name type="scientific">Albugo laibachii Nc14</name>
    <dbReference type="NCBI Taxonomy" id="890382"/>
    <lineage>
        <taxon>Eukaryota</taxon>
        <taxon>Sar</taxon>
        <taxon>Stramenopiles</taxon>
        <taxon>Oomycota</taxon>
        <taxon>Peronosporomycetes</taxon>
        <taxon>Albuginales</taxon>
        <taxon>Albuginaceae</taxon>
        <taxon>Albugo</taxon>
    </lineage>
</organism>
<reference evidence="1" key="1">
    <citation type="journal article" date="2011" name="PLoS Biol.">
        <title>Gene gain and loss during evolution of obligate parasitism in the white rust pathogen of Arabidopsis thaliana.</title>
        <authorList>
            <person name="Kemen E."/>
            <person name="Gardiner A."/>
            <person name="Schultz-Larsen T."/>
            <person name="Kemen A.C."/>
            <person name="Balmuth A.L."/>
            <person name="Robert-Seilaniantz A."/>
            <person name="Bailey K."/>
            <person name="Holub E."/>
            <person name="Studholme D.J."/>
            <person name="Maclean D."/>
            <person name="Jones J.D."/>
        </authorList>
    </citation>
    <scope>NUCLEOTIDE SEQUENCE</scope>
</reference>
<proteinExistence type="predicted"/>
<name>F0X1J7_9STRA</name>
<protein>
    <submittedName>
        <fullName evidence="1">AlNc14C632G12300 protein</fullName>
    </submittedName>
</protein>